<dbReference type="GO" id="GO:0006364">
    <property type="term" value="P:rRNA processing"/>
    <property type="evidence" value="ECO:0007669"/>
    <property type="project" value="InterPro"/>
</dbReference>
<evidence type="ECO:0000313" key="8">
    <source>
        <dbReference type="Proteomes" id="UP000712281"/>
    </source>
</evidence>
<keyword evidence="3" id="KW-0539">Nucleus</keyword>
<feature type="transmembrane region" description="Helical" evidence="6">
    <location>
        <begin position="471"/>
        <end position="495"/>
    </location>
</feature>
<evidence type="ECO:0000256" key="2">
    <source>
        <dbReference type="ARBA" id="ARBA00006374"/>
    </source>
</evidence>
<dbReference type="Proteomes" id="UP000712281">
    <property type="component" value="Unassembled WGS sequence"/>
</dbReference>
<proteinExistence type="inferred from homology"/>
<feature type="transmembrane region" description="Helical" evidence="6">
    <location>
        <begin position="516"/>
        <end position="540"/>
    </location>
</feature>
<dbReference type="EMBL" id="QGKW02001660">
    <property type="protein sequence ID" value="KAF2578265.1"/>
    <property type="molecule type" value="Genomic_DNA"/>
</dbReference>
<dbReference type="AlphaFoldDB" id="A0A8S9J8B2"/>
<gene>
    <name evidence="7" type="ORF">F2Q68_00000717</name>
</gene>
<feature type="coiled-coil region" evidence="4">
    <location>
        <begin position="623"/>
        <end position="684"/>
    </location>
</feature>
<dbReference type="Pfam" id="PF05997">
    <property type="entry name" value="Nop52"/>
    <property type="match status" value="1"/>
</dbReference>
<dbReference type="GO" id="GO:0030688">
    <property type="term" value="C:preribosome, small subunit precursor"/>
    <property type="evidence" value="ECO:0007669"/>
    <property type="project" value="InterPro"/>
</dbReference>
<reference evidence="7" key="1">
    <citation type="submission" date="2019-12" db="EMBL/GenBank/DDBJ databases">
        <title>Genome sequencing and annotation of Brassica cretica.</title>
        <authorList>
            <person name="Studholme D.J."/>
            <person name="Sarris P.F."/>
        </authorList>
    </citation>
    <scope>NUCLEOTIDE SEQUENCE</scope>
    <source>
        <strain evidence="7">PFS-001/15</strain>
        <tissue evidence="7">Leaf</tissue>
    </source>
</reference>
<accession>A0A8S9J8B2</accession>
<feature type="transmembrane region" description="Helical" evidence="6">
    <location>
        <begin position="552"/>
        <end position="572"/>
    </location>
</feature>
<evidence type="ECO:0000256" key="6">
    <source>
        <dbReference type="SAM" id="Phobius"/>
    </source>
</evidence>
<evidence type="ECO:0000313" key="7">
    <source>
        <dbReference type="EMBL" id="KAF2578265.1"/>
    </source>
</evidence>
<dbReference type="PANTHER" id="PTHR31592">
    <property type="entry name" value="TRANSMEMBRANE PROTEIN 192"/>
    <property type="match status" value="1"/>
</dbReference>
<evidence type="ECO:0000256" key="3">
    <source>
        <dbReference type="ARBA" id="ARBA00023242"/>
    </source>
</evidence>
<dbReference type="InterPro" id="IPR010301">
    <property type="entry name" value="RRP1"/>
</dbReference>
<sequence length="751" mass="84945">MKKLWQGIFYCLWHADKSLYQSELIDRLAAALQSLPLPLSLHYFAGFLFTMRREWSRIDRLRLDKFYLLIRRFLNGLFEIMDGSAWDLELTRRLMGVLFDGTFFAGDRFSGSGVNYHVACAFVEEVRPFLPLRKEVLEVVFGPFVVVMGVVSDKVLVGKIKSCLFDELLKNGKKLVDVKKCGGDGGVCEEEDDVVVLGSVALSMEFAKRFYEMGSSPDCCQGNRKVIFALRKEFLQLEKEMLSSGIEVCDMEGSRRCEVEVPELVPIEADGLNAVAEKIVANGSWKKKKSLKKCSKSKTGSVKKDADVVNHGNKKDETMISDLRQEFEKIASEMGPVRDEVASVCEEAEPLSVAKKSKKRKRENKGVVEQGNREAAESGLPGPSSEKSSKRVRFSLKNNVVWKPHCPIPPKYLRLPPSATPRGSALKKGIPAGPVREFCQSRKTKKKVKPSTRYAVLAAGAPLILQPVQSLIPSLLCSCNVALLMLTGMFQQYFVNQVQKIRLQGYYSFSQKLKHVVRLPFAIMAYGTASMLLFMVWRPYVSVLPILTVQRFIMSVEAISAASFMIVFVGYVRQYNSVNSQPDVLNSLYSPLQPAALEGLRYHEAGRLSDQQMALLQYQRENLHYLSEEILRLQESLSKYEESNGTSTPQVDLAHLVATRDQELRTLSAEVDQLHSELNLARSLISERDREIQHVRNTNNQYVAENERLRAILGEWSMRAAKLERALEVERITNVELRKKVSGLREQRQMQ</sequence>
<evidence type="ECO:0000256" key="1">
    <source>
        <dbReference type="ARBA" id="ARBA00004123"/>
    </source>
</evidence>
<dbReference type="GO" id="GO:0005770">
    <property type="term" value="C:late endosome"/>
    <property type="evidence" value="ECO:0007669"/>
    <property type="project" value="TreeGrafter"/>
</dbReference>
<name>A0A8S9J8B2_BRACR</name>
<keyword evidence="6" id="KW-0812">Transmembrane</keyword>
<dbReference type="Pfam" id="PF14802">
    <property type="entry name" value="TMEM192"/>
    <property type="match status" value="1"/>
</dbReference>
<dbReference type="InterPro" id="IPR029399">
    <property type="entry name" value="TMEM192"/>
</dbReference>
<comment type="similarity">
    <text evidence="2">Belongs to the RRP1 family.</text>
</comment>
<organism evidence="7 8">
    <name type="scientific">Brassica cretica</name>
    <name type="common">Mustard</name>
    <dbReference type="NCBI Taxonomy" id="69181"/>
    <lineage>
        <taxon>Eukaryota</taxon>
        <taxon>Viridiplantae</taxon>
        <taxon>Streptophyta</taxon>
        <taxon>Embryophyta</taxon>
        <taxon>Tracheophyta</taxon>
        <taxon>Spermatophyta</taxon>
        <taxon>Magnoliopsida</taxon>
        <taxon>eudicotyledons</taxon>
        <taxon>Gunneridae</taxon>
        <taxon>Pentapetalae</taxon>
        <taxon>rosids</taxon>
        <taxon>malvids</taxon>
        <taxon>Brassicales</taxon>
        <taxon>Brassicaceae</taxon>
        <taxon>Brassiceae</taxon>
        <taxon>Brassica</taxon>
    </lineage>
</organism>
<comment type="caution">
    <text evidence="7">The sequence shown here is derived from an EMBL/GenBank/DDBJ whole genome shotgun (WGS) entry which is preliminary data.</text>
</comment>
<dbReference type="GO" id="GO:0005765">
    <property type="term" value="C:lysosomal membrane"/>
    <property type="evidence" value="ECO:0007669"/>
    <property type="project" value="TreeGrafter"/>
</dbReference>
<dbReference type="PANTHER" id="PTHR31592:SF4">
    <property type="entry name" value="TMEM192 FAMILY PROTEIN"/>
    <property type="match status" value="1"/>
</dbReference>
<keyword evidence="6" id="KW-1133">Transmembrane helix</keyword>
<comment type="subcellular location">
    <subcellularLocation>
        <location evidence="1">Nucleus</location>
    </subcellularLocation>
</comment>
<evidence type="ECO:0000256" key="4">
    <source>
        <dbReference type="SAM" id="Coils"/>
    </source>
</evidence>
<evidence type="ECO:0000256" key="5">
    <source>
        <dbReference type="SAM" id="MobiDB-lite"/>
    </source>
</evidence>
<feature type="region of interest" description="Disordered" evidence="5">
    <location>
        <begin position="351"/>
        <end position="391"/>
    </location>
</feature>
<protein>
    <submittedName>
        <fullName evidence="7">Uncharacterized protein</fullName>
    </submittedName>
</protein>
<keyword evidence="4" id="KW-0175">Coiled coil</keyword>
<dbReference type="GO" id="GO:0005634">
    <property type="term" value="C:nucleus"/>
    <property type="evidence" value="ECO:0007669"/>
    <property type="project" value="UniProtKB-SubCell"/>
</dbReference>
<keyword evidence="6" id="KW-0472">Membrane</keyword>